<dbReference type="Proteomes" id="UP000000731">
    <property type="component" value="Segment"/>
</dbReference>
<protein>
    <submittedName>
        <fullName evidence="1">Uncharacterized protein</fullName>
    </submittedName>
</protein>
<dbReference type="EMBL" id="AY129339">
    <property type="protein sequence ID" value="AAN02102.1"/>
    <property type="molecule type" value="Genomic_DNA"/>
</dbReference>
<keyword evidence="2" id="KW-1185">Reference proteome</keyword>
<proteinExistence type="predicted"/>
<dbReference type="RefSeq" id="NP_818586.1">
    <property type="nucleotide sequence ID" value="NC_004689.1"/>
</dbReference>
<evidence type="ECO:0000313" key="1">
    <source>
        <dbReference type="EMBL" id="AAN02102.1"/>
    </source>
</evidence>
<accession>Q856C4</accession>
<gene>
    <name evidence="1" type="primary">48</name>
    <name evidence="1" type="ORF">PBI_BARNYARD_48</name>
</gene>
<dbReference type="KEGG" id="vg:1260252"/>
<organism evidence="1 2">
    <name type="scientific">Mycobacterium phage Barnyard</name>
    <dbReference type="NCBI Taxonomy" id="205880"/>
    <lineage>
        <taxon>Viruses</taxon>
        <taxon>Duplodnaviria</taxon>
        <taxon>Heunggongvirae</taxon>
        <taxon>Uroviricota</taxon>
        <taxon>Caudoviricetes</taxon>
        <taxon>Barnyardvirus</taxon>
        <taxon>Barnyardvirus barnyard</taxon>
    </lineage>
</organism>
<reference evidence="1 2" key="1">
    <citation type="journal article" date="2003" name="Cell">
        <title>Origins of highly mosaic mycobacteriophage genomes.</title>
        <authorList>
            <person name="Pedulla M.L."/>
            <person name="Ford M.E."/>
            <person name="Houtz J.M."/>
            <person name="Karthikeyan T."/>
            <person name="Wadsworth C."/>
            <person name="Lewis J.A."/>
            <person name="Jacobs-Sera D."/>
            <person name="Falbo J."/>
            <person name="Gross J."/>
            <person name="Pannunzio N.R."/>
            <person name="Brucker W."/>
            <person name="Kumar V."/>
            <person name="Kandasamy J."/>
            <person name="Keenan L."/>
            <person name="Bardarov S."/>
            <person name="Kriakov J."/>
            <person name="Lawrence J.G."/>
            <person name="Jacobs W.R. Jr."/>
            <person name="Hendrix R.W."/>
            <person name="Hatfull G.F."/>
        </authorList>
    </citation>
    <scope>NUCLEOTIDE SEQUENCE</scope>
</reference>
<name>Q856C4_9CAUD</name>
<evidence type="ECO:0000313" key="2">
    <source>
        <dbReference type="Proteomes" id="UP000000731"/>
    </source>
</evidence>
<sequence length="157" mass="17056">MSTFTMPAANTPEFDALMARWAAKPVTFGQCNRLKSLFKQVADQGGYAGKVPAKTAKAWDVLTTRDADRRWTELRSDRLADKMTMKDAHELGVKLESLLTSTDAPVTVTETAPKPAKTAPKKAADQAVSVKSGDVILLDGEAVVVFRSGKRIYGKRA</sequence>